<dbReference type="AlphaFoldDB" id="A0A8J4EL83"/>
<dbReference type="PANTHER" id="PTHR12128:SF21">
    <property type="entry name" value="N-ACETYLNEURAMINATE LYASE"/>
    <property type="match status" value="1"/>
</dbReference>
<evidence type="ECO:0000256" key="2">
    <source>
        <dbReference type="ARBA" id="ARBA00022490"/>
    </source>
</evidence>
<proteinExistence type="inferred from homology"/>
<organism evidence="8 9">
    <name type="scientific">Actinocatenispora comari</name>
    <dbReference type="NCBI Taxonomy" id="2807577"/>
    <lineage>
        <taxon>Bacteria</taxon>
        <taxon>Bacillati</taxon>
        <taxon>Actinomycetota</taxon>
        <taxon>Actinomycetes</taxon>
        <taxon>Micromonosporales</taxon>
        <taxon>Micromonosporaceae</taxon>
        <taxon>Actinocatenispora</taxon>
    </lineage>
</organism>
<gene>
    <name evidence="8" type="ORF">NUM_05840</name>
</gene>
<keyword evidence="2" id="KW-0963">Cytoplasm</keyword>
<protein>
    <submittedName>
        <fullName evidence="8">N-acetylneuraminate lyase</fullName>
    </submittedName>
</protein>
<evidence type="ECO:0000256" key="4">
    <source>
        <dbReference type="ARBA" id="ARBA00023277"/>
    </source>
</evidence>
<evidence type="ECO:0000313" key="9">
    <source>
        <dbReference type="Proteomes" id="UP000614996"/>
    </source>
</evidence>
<feature type="binding site" evidence="7">
    <location>
        <position position="212"/>
    </location>
    <ligand>
        <name>pyruvate</name>
        <dbReference type="ChEBI" id="CHEBI:15361"/>
    </ligand>
</feature>
<dbReference type="EMBL" id="BOPO01000006">
    <property type="protein sequence ID" value="GIL25329.1"/>
    <property type="molecule type" value="Genomic_DNA"/>
</dbReference>
<evidence type="ECO:0000256" key="1">
    <source>
        <dbReference type="ARBA" id="ARBA00004496"/>
    </source>
</evidence>
<feature type="active site" description="Proton donor/acceptor" evidence="6">
    <location>
        <position position="140"/>
    </location>
</feature>
<keyword evidence="4" id="KW-0119">Carbohydrate metabolism</keyword>
<evidence type="ECO:0000313" key="8">
    <source>
        <dbReference type="EMBL" id="GIL25329.1"/>
    </source>
</evidence>
<dbReference type="SUPFAM" id="SSF51569">
    <property type="entry name" value="Aldolase"/>
    <property type="match status" value="1"/>
</dbReference>
<dbReference type="Proteomes" id="UP000614996">
    <property type="component" value="Unassembled WGS sequence"/>
</dbReference>
<comment type="caution">
    <text evidence="8">The sequence shown here is derived from an EMBL/GenBank/DDBJ whole genome shotgun (WGS) entry which is preliminary data.</text>
</comment>
<dbReference type="PRINTS" id="PR00146">
    <property type="entry name" value="DHPICSNTHASE"/>
</dbReference>
<evidence type="ECO:0000256" key="7">
    <source>
        <dbReference type="PIRSR" id="PIRSR001365-2"/>
    </source>
</evidence>
<dbReference type="InterPro" id="IPR002220">
    <property type="entry name" value="DapA-like"/>
</dbReference>
<dbReference type="Gene3D" id="3.20.20.70">
    <property type="entry name" value="Aldolase class I"/>
    <property type="match status" value="1"/>
</dbReference>
<dbReference type="Pfam" id="PF00701">
    <property type="entry name" value="DHDPS"/>
    <property type="match status" value="1"/>
</dbReference>
<accession>A0A8J4EL83</accession>
<evidence type="ECO:0000256" key="5">
    <source>
        <dbReference type="PIRNR" id="PIRNR001365"/>
    </source>
</evidence>
<dbReference type="InterPro" id="IPR013785">
    <property type="entry name" value="Aldolase_TIM"/>
</dbReference>
<comment type="similarity">
    <text evidence="5">Belongs to the DapA family.</text>
</comment>
<dbReference type="GO" id="GO:0005737">
    <property type="term" value="C:cytoplasm"/>
    <property type="evidence" value="ECO:0007669"/>
    <property type="project" value="UniProtKB-SubCell"/>
</dbReference>
<name>A0A8J4EL83_9ACTN</name>
<dbReference type="GO" id="GO:0016829">
    <property type="term" value="F:lyase activity"/>
    <property type="evidence" value="ECO:0007669"/>
    <property type="project" value="UniProtKB-KW"/>
</dbReference>
<sequence>MDAHGSVMALATAVFTPFDRDGSVAWRTIERQADQLAGWGCAAVYVGGTAGEGASLTRDERRELLERWCAAAGGRMRVIAHVGHTSQREAAALARHAQDVGADAISAVPPYFHKPATPAELVDFLAPIADAAGELPFVYYHIPGMTGVHIPASAVLVEAGERLPTFAGIKFAAGDVADLQRCLALAGDKYELYIGNAQLILVAAGLGIRAAIGSVYNFAAPLYLRLLRHAAEGELDQARECQRLAQRTIETVSGYAGELPGFKTAAGLTAVDCGPCRPPMPSLDDRQRAAMADELAAIGFLDRHPS</sequence>
<evidence type="ECO:0000256" key="6">
    <source>
        <dbReference type="PIRSR" id="PIRSR001365-1"/>
    </source>
</evidence>
<evidence type="ECO:0000256" key="3">
    <source>
        <dbReference type="ARBA" id="ARBA00023239"/>
    </source>
</evidence>
<keyword evidence="3 5" id="KW-0456">Lyase</keyword>
<dbReference type="PIRSF" id="PIRSF001365">
    <property type="entry name" value="DHDPS"/>
    <property type="match status" value="1"/>
</dbReference>
<feature type="active site" description="Schiff-base intermediate with substrate" evidence="6">
    <location>
        <position position="170"/>
    </location>
</feature>
<dbReference type="PANTHER" id="PTHR12128">
    <property type="entry name" value="DIHYDRODIPICOLINATE SYNTHASE"/>
    <property type="match status" value="1"/>
</dbReference>
<keyword evidence="9" id="KW-1185">Reference proteome</keyword>
<dbReference type="SMART" id="SM01130">
    <property type="entry name" value="DHDPS"/>
    <property type="match status" value="1"/>
</dbReference>
<comment type="subcellular location">
    <subcellularLocation>
        <location evidence="1">Cytoplasm</location>
    </subcellularLocation>
</comment>
<reference evidence="9" key="1">
    <citation type="journal article" date="2021" name="Int. J. Syst. Evol. Microbiol.">
        <title>Actinocatenispora comari sp. nov., an endophytic actinomycete isolated from aerial parts of Comarum salesowianum.</title>
        <authorList>
            <person name="Oyunbileg N."/>
            <person name="Iizaka Y."/>
            <person name="Hamada M."/>
            <person name="Davaapurev B.O."/>
            <person name="Fukumoto A."/>
            <person name="Tsetseg B."/>
            <person name="Kato F."/>
            <person name="Tamura T."/>
            <person name="Batkhuu J."/>
            <person name="Anzai Y."/>
        </authorList>
    </citation>
    <scope>NUCLEOTIDE SEQUENCE [LARGE SCALE GENOMIC DNA]</scope>
    <source>
        <strain evidence="9">NUM-2625</strain>
    </source>
</reference>